<dbReference type="InterPro" id="IPR042099">
    <property type="entry name" value="ANL_N_sf"/>
</dbReference>
<evidence type="ECO:0000313" key="5">
    <source>
        <dbReference type="EMBL" id="GLQ23060.1"/>
    </source>
</evidence>
<accession>A0ABQ5V8R8</accession>
<dbReference type="PROSITE" id="PS00455">
    <property type="entry name" value="AMP_BINDING"/>
    <property type="match status" value="1"/>
</dbReference>
<dbReference type="RefSeq" id="WP_284388092.1">
    <property type="nucleotide sequence ID" value="NZ_BSNK01000001.1"/>
</dbReference>
<dbReference type="Proteomes" id="UP001161391">
    <property type="component" value="Unassembled WGS sequence"/>
</dbReference>
<dbReference type="PANTHER" id="PTHR43201">
    <property type="entry name" value="ACYL-COA SYNTHETASE"/>
    <property type="match status" value="1"/>
</dbReference>
<dbReference type="Gene3D" id="3.30.300.30">
    <property type="match status" value="1"/>
</dbReference>
<dbReference type="PANTHER" id="PTHR43201:SF5">
    <property type="entry name" value="MEDIUM-CHAIN ACYL-COA LIGASE ACSF2, MITOCHONDRIAL"/>
    <property type="match status" value="1"/>
</dbReference>
<evidence type="ECO:0000259" key="3">
    <source>
        <dbReference type="Pfam" id="PF00501"/>
    </source>
</evidence>
<dbReference type="SUPFAM" id="SSF56801">
    <property type="entry name" value="Acetyl-CoA synthetase-like"/>
    <property type="match status" value="1"/>
</dbReference>
<gene>
    <name evidence="5" type="ORF">GCM10007853_09340</name>
</gene>
<comment type="similarity">
    <text evidence="1">Belongs to the ATP-dependent AMP-binding enzyme family.</text>
</comment>
<protein>
    <submittedName>
        <fullName evidence="5">Acid--CoA ligase</fullName>
    </submittedName>
</protein>
<organism evidence="5 6">
    <name type="scientific">Algimonas ampicilliniresistens</name>
    <dbReference type="NCBI Taxonomy" id="1298735"/>
    <lineage>
        <taxon>Bacteria</taxon>
        <taxon>Pseudomonadati</taxon>
        <taxon>Pseudomonadota</taxon>
        <taxon>Alphaproteobacteria</taxon>
        <taxon>Maricaulales</taxon>
        <taxon>Robiginitomaculaceae</taxon>
        <taxon>Algimonas</taxon>
    </lineage>
</organism>
<evidence type="ECO:0000256" key="1">
    <source>
        <dbReference type="ARBA" id="ARBA00006432"/>
    </source>
</evidence>
<keyword evidence="2 5" id="KW-0436">Ligase</keyword>
<reference evidence="5" key="1">
    <citation type="journal article" date="2014" name="Int. J. Syst. Evol. Microbiol.">
        <title>Complete genome of a new Firmicutes species belonging to the dominant human colonic microbiota ('Ruminococcus bicirculans') reveals two chromosomes and a selective capacity to utilize plant glucans.</title>
        <authorList>
            <consortium name="NISC Comparative Sequencing Program"/>
            <person name="Wegmann U."/>
            <person name="Louis P."/>
            <person name="Goesmann A."/>
            <person name="Henrissat B."/>
            <person name="Duncan S.H."/>
            <person name="Flint H.J."/>
        </authorList>
    </citation>
    <scope>NUCLEOTIDE SEQUENCE</scope>
    <source>
        <strain evidence="5">NBRC 108219</strain>
    </source>
</reference>
<dbReference type="InterPro" id="IPR045851">
    <property type="entry name" value="AMP-bd_C_sf"/>
</dbReference>
<proteinExistence type="inferred from homology"/>
<evidence type="ECO:0000313" key="6">
    <source>
        <dbReference type="Proteomes" id="UP001161391"/>
    </source>
</evidence>
<dbReference type="CDD" id="cd17631">
    <property type="entry name" value="FACL_FadD13-like"/>
    <property type="match status" value="1"/>
</dbReference>
<name>A0ABQ5V8R8_9PROT</name>
<dbReference type="Gene3D" id="3.40.50.12780">
    <property type="entry name" value="N-terminal domain of ligase-like"/>
    <property type="match status" value="1"/>
</dbReference>
<dbReference type="InterPro" id="IPR000873">
    <property type="entry name" value="AMP-dep_synth/lig_dom"/>
</dbReference>
<comment type="caution">
    <text evidence="5">The sequence shown here is derived from an EMBL/GenBank/DDBJ whole genome shotgun (WGS) entry which is preliminary data.</text>
</comment>
<keyword evidence="6" id="KW-1185">Reference proteome</keyword>
<dbReference type="Pfam" id="PF00501">
    <property type="entry name" value="AMP-binding"/>
    <property type="match status" value="1"/>
</dbReference>
<evidence type="ECO:0000256" key="2">
    <source>
        <dbReference type="ARBA" id="ARBA00022598"/>
    </source>
</evidence>
<dbReference type="EMBL" id="BSNK01000001">
    <property type="protein sequence ID" value="GLQ23060.1"/>
    <property type="molecule type" value="Genomic_DNA"/>
</dbReference>
<feature type="domain" description="AMP-binding enzyme C-terminal" evidence="4">
    <location>
        <begin position="429"/>
        <end position="504"/>
    </location>
</feature>
<feature type="domain" description="AMP-dependent synthetase/ligase" evidence="3">
    <location>
        <begin position="17"/>
        <end position="378"/>
    </location>
</feature>
<reference evidence="5" key="2">
    <citation type="submission" date="2023-01" db="EMBL/GenBank/DDBJ databases">
        <title>Draft genome sequence of Algimonas ampicilliniresistens strain NBRC 108219.</title>
        <authorList>
            <person name="Sun Q."/>
            <person name="Mori K."/>
        </authorList>
    </citation>
    <scope>NUCLEOTIDE SEQUENCE</scope>
    <source>
        <strain evidence="5">NBRC 108219</strain>
    </source>
</reference>
<evidence type="ECO:0000259" key="4">
    <source>
        <dbReference type="Pfam" id="PF13193"/>
    </source>
</evidence>
<dbReference type="InterPro" id="IPR020845">
    <property type="entry name" value="AMP-binding_CS"/>
</dbReference>
<dbReference type="Pfam" id="PF13193">
    <property type="entry name" value="AMP-binding_C"/>
    <property type="match status" value="1"/>
</dbReference>
<dbReference type="GO" id="GO:0016874">
    <property type="term" value="F:ligase activity"/>
    <property type="evidence" value="ECO:0007669"/>
    <property type="project" value="UniProtKB-KW"/>
</dbReference>
<dbReference type="InterPro" id="IPR025110">
    <property type="entry name" value="AMP-bd_C"/>
</dbReference>
<sequence length="519" mass="57078">MEQKAHSHSTQVIDWIEYHASTKPDARAMVDLASGRIYSYGQMHERVARAAGMLKAHGIKPGDRVAFLCLNTTDIMELIFGCWRIGAICLALNFRLTPPELAYILNDSDASLVLVDDPFKAVAEATKPHCESVEHWISTDGVGGDSDYEQGLAKANPVYDFYPQSYDEQCLLMYSSGTTGHPKGVIITHGMIEFTNAGAMRVGDARPDRVSLNNMPLFHIGGLQVTGLPSLWIGGCCVIMRLFDVDATLKAIDSADLNIAVLFMVPAAYNAMRMHPKIDEIDFSRIEIALGGGETVPEPLTHFWLTKGLVIQEGYGMTETCAAGTTLRKEDIPHMIGSAGRPLSHSRIKIVDESDNEVARGEAGEILFKGASVTPGYWRKPEANERAFTEDGWFRSGDIGRMDDKGYVFIEDRVKDMYISGGENVYPAEIEGILYEMPHFAELSVIGIPHEKWGETGCVVAVFKEGHACAIEDILAHLEGRLARYKMPSCIHIIEALPRGGSGKVLKYQLRKTVPGELA</sequence>